<dbReference type="Gene3D" id="2.170.270.10">
    <property type="entry name" value="SET domain"/>
    <property type="match status" value="1"/>
</dbReference>
<dbReference type="PANTHER" id="PTHR46024:SF1">
    <property type="entry name" value="HISTONE-LYSINE N-METHYLTRANSFERASE EGGLESS"/>
    <property type="match status" value="1"/>
</dbReference>
<dbReference type="InterPro" id="IPR007728">
    <property type="entry name" value="Pre-SET_dom"/>
</dbReference>
<dbReference type="SMART" id="SM00468">
    <property type="entry name" value="PreSET"/>
    <property type="match status" value="1"/>
</dbReference>
<keyword evidence="3" id="KW-0158">Chromosome</keyword>
<dbReference type="EMBL" id="GGMR01017998">
    <property type="protein sequence ID" value="MBY30617.1"/>
    <property type="molecule type" value="Transcribed_RNA"/>
</dbReference>
<dbReference type="InterPro" id="IPR001214">
    <property type="entry name" value="SET_dom"/>
</dbReference>
<evidence type="ECO:0000256" key="5">
    <source>
        <dbReference type="ARBA" id="ARBA00022679"/>
    </source>
</evidence>
<dbReference type="GO" id="GO:0008270">
    <property type="term" value="F:zinc ion binding"/>
    <property type="evidence" value="ECO:0007669"/>
    <property type="project" value="InterPro"/>
</dbReference>
<dbReference type="PROSITE" id="PS50867">
    <property type="entry name" value="PRE_SET"/>
    <property type="match status" value="1"/>
</dbReference>
<dbReference type="AlphaFoldDB" id="A0A2S2PMK8"/>
<dbReference type="PANTHER" id="PTHR46024">
    <property type="entry name" value="HISTONE-LYSINE N-METHYLTRANSFERASE EGGLESS"/>
    <property type="match status" value="1"/>
</dbReference>
<dbReference type="GO" id="GO:0010629">
    <property type="term" value="P:negative regulation of gene expression"/>
    <property type="evidence" value="ECO:0007669"/>
    <property type="project" value="TreeGrafter"/>
</dbReference>
<dbReference type="GO" id="GO:0032259">
    <property type="term" value="P:methylation"/>
    <property type="evidence" value="ECO:0007669"/>
    <property type="project" value="UniProtKB-KW"/>
</dbReference>
<evidence type="ECO:0000256" key="2">
    <source>
        <dbReference type="ARBA" id="ARBA00004286"/>
    </source>
</evidence>
<dbReference type="PROSITE" id="PS50280">
    <property type="entry name" value="SET"/>
    <property type="match status" value="1"/>
</dbReference>
<dbReference type="GO" id="GO:0070828">
    <property type="term" value="P:heterochromatin organization"/>
    <property type="evidence" value="ECO:0007669"/>
    <property type="project" value="TreeGrafter"/>
</dbReference>
<evidence type="ECO:0000259" key="12">
    <source>
        <dbReference type="PROSITE" id="PS50982"/>
    </source>
</evidence>
<evidence type="ECO:0000256" key="8">
    <source>
        <dbReference type="ARBA" id="ARBA00022833"/>
    </source>
</evidence>
<comment type="subcellular location">
    <subcellularLocation>
        <location evidence="2">Chromosome</location>
    </subcellularLocation>
    <subcellularLocation>
        <location evidence="1">Nucleus</location>
    </subcellularLocation>
</comment>
<feature type="domain" description="SET" evidence="10">
    <location>
        <begin position="201"/>
        <end position="397"/>
    </location>
</feature>
<accession>A0A2S2PMK8</accession>
<keyword evidence="5 13" id="KW-0808">Transferase</keyword>
<feature type="domain" description="Pre-SET" evidence="11">
    <location>
        <begin position="126"/>
        <end position="198"/>
    </location>
</feature>
<dbReference type="PROSITE" id="PS50982">
    <property type="entry name" value="MBD"/>
    <property type="match status" value="1"/>
</dbReference>
<evidence type="ECO:0000256" key="3">
    <source>
        <dbReference type="ARBA" id="ARBA00022454"/>
    </source>
</evidence>
<reference evidence="13" key="1">
    <citation type="submission" date="2018-04" db="EMBL/GenBank/DDBJ databases">
        <title>Transcriptome of Schizaphis graminum biotype I.</title>
        <authorList>
            <person name="Scully E.D."/>
            <person name="Geib S.M."/>
            <person name="Palmer N.A."/>
            <person name="Koch K."/>
            <person name="Bradshaw J."/>
            <person name="Heng-Moss T."/>
            <person name="Sarath G."/>
        </authorList>
    </citation>
    <scope>NUCLEOTIDE SEQUENCE</scope>
</reference>
<evidence type="ECO:0000256" key="4">
    <source>
        <dbReference type="ARBA" id="ARBA00022603"/>
    </source>
</evidence>
<proteinExistence type="predicted"/>
<feature type="domain" description="MBD" evidence="12">
    <location>
        <begin position="1"/>
        <end position="64"/>
    </location>
</feature>
<dbReference type="Pfam" id="PF00856">
    <property type="entry name" value="SET"/>
    <property type="match status" value="1"/>
</dbReference>
<dbReference type="GO" id="GO:0003677">
    <property type="term" value="F:DNA binding"/>
    <property type="evidence" value="ECO:0007669"/>
    <property type="project" value="InterPro"/>
</dbReference>
<evidence type="ECO:0000259" key="11">
    <source>
        <dbReference type="PROSITE" id="PS50867"/>
    </source>
</evidence>
<gene>
    <name evidence="13" type="primary">egg_1</name>
    <name evidence="13" type="ORF">g.37308</name>
</gene>
<dbReference type="Pfam" id="PF05033">
    <property type="entry name" value="Pre-SET"/>
    <property type="match status" value="1"/>
</dbReference>
<keyword evidence="8" id="KW-0862">Zinc</keyword>
<keyword evidence="4 13" id="KW-0489">Methyltransferase</keyword>
<dbReference type="InterPro" id="IPR046341">
    <property type="entry name" value="SET_dom_sf"/>
</dbReference>
<evidence type="ECO:0000256" key="1">
    <source>
        <dbReference type="ARBA" id="ARBA00004123"/>
    </source>
</evidence>
<dbReference type="InterPro" id="IPR051516">
    <property type="entry name" value="SETDB_methyltransferase"/>
</dbReference>
<dbReference type="CDD" id="cd10517">
    <property type="entry name" value="SET_SETDB1"/>
    <property type="match status" value="1"/>
</dbReference>
<dbReference type="InterPro" id="IPR016177">
    <property type="entry name" value="DNA-bd_dom_sf"/>
</dbReference>
<dbReference type="InterPro" id="IPR001739">
    <property type="entry name" value="Methyl_CpG_DNA-bd"/>
</dbReference>
<keyword evidence="6" id="KW-0949">S-adenosyl-L-methionine</keyword>
<evidence type="ECO:0000313" key="13">
    <source>
        <dbReference type="EMBL" id="MBY30617.1"/>
    </source>
</evidence>
<protein>
    <submittedName>
        <fullName evidence="13">Histone-lysine N-methyltransferase eggless</fullName>
    </submittedName>
</protein>
<dbReference type="GO" id="GO:0005634">
    <property type="term" value="C:nucleus"/>
    <property type="evidence" value="ECO:0007669"/>
    <property type="project" value="UniProtKB-SubCell"/>
</dbReference>
<organism evidence="13">
    <name type="scientific">Schizaphis graminum</name>
    <name type="common">Green bug aphid</name>
    <dbReference type="NCBI Taxonomy" id="13262"/>
    <lineage>
        <taxon>Eukaryota</taxon>
        <taxon>Metazoa</taxon>
        <taxon>Ecdysozoa</taxon>
        <taxon>Arthropoda</taxon>
        <taxon>Hexapoda</taxon>
        <taxon>Insecta</taxon>
        <taxon>Pterygota</taxon>
        <taxon>Neoptera</taxon>
        <taxon>Paraneoptera</taxon>
        <taxon>Hemiptera</taxon>
        <taxon>Sternorrhyncha</taxon>
        <taxon>Aphidomorpha</taxon>
        <taxon>Aphidoidea</taxon>
        <taxon>Aphididae</taxon>
        <taxon>Aphidini</taxon>
        <taxon>Schizaphis</taxon>
    </lineage>
</organism>
<dbReference type="GO" id="GO:0046974">
    <property type="term" value="F:histone H3K9 methyltransferase activity"/>
    <property type="evidence" value="ECO:0007669"/>
    <property type="project" value="TreeGrafter"/>
</dbReference>
<name>A0A2S2PMK8_SCHGA</name>
<dbReference type="SMART" id="SM00317">
    <property type="entry name" value="SET"/>
    <property type="match status" value="1"/>
</dbReference>
<keyword evidence="7" id="KW-0479">Metal-binding</keyword>
<dbReference type="SUPFAM" id="SSF82199">
    <property type="entry name" value="SET domain"/>
    <property type="match status" value="1"/>
</dbReference>
<dbReference type="GO" id="GO:0005694">
    <property type="term" value="C:chromosome"/>
    <property type="evidence" value="ECO:0007669"/>
    <property type="project" value="UniProtKB-SubCell"/>
</dbReference>
<evidence type="ECO:0000256" key="9">
    <source>
        <dbReference type="ARBA" id="ARBA00023242"/>
    </source>
</evidence>
<evidence type="ECO:0000256" key="7">
    <source>
        <dbReference type="ARBA" id="ARBA00022723"/>
    </source>
</evidence>
<evidence type="ECO:0000259" key="10">
    <source>
        <dbReference type="PROSITE" id="PS50280"/>
    </source>
</evidence>
<sequence>MLAIPLYFGFKRHTTNGYGVKKSITYYETPCGVSIQNINEMLHYLVTTKSKMTIDQFDFNSSVNALAKYHILRPIKFLDDLSEGLEFRPITCVNSINDELPQKIKYTISRQATASVNLNVDTDFLCGCDCTDNCQDKSKCACWQSTINGQDNMPDLEKDPNAGYIYRRLYENVPTGIYECNQTCKCNSLCLNRVVQQPIPNNLQLFKTEKKGWGVRCLNDIPQGTFICCYVGNILTETDATEQGKNYGDEYLADLDFIEVVEKCKEDYEEYAYSSEQNTKPQKQSKITIDILNKNLASNNALQVLESRNLKHKYFSSNRNCYKPRKSVRNYYDNCNSMYTINAKYNGNIGRYFNHSCNPNLFVQNVFVDTHDLRFPWISYFSEQYIPAGTELTWDYGYEIGSIPGKKVACYCDSDKCKRRLL</sequence>
<dbReference type="Pfam" id="PF01429">
    <property type="entry name" value="MBD"/>
    <property type="match status" value="1"/>
</dbReference>
<dbReference type="SUPFAM" id="SSF54171">
    <property type="entry name" value="DNA-binding domain"/>
    <property type="match status" value="1"/>
</dbReference>
<keyword evidence="9" id="KW-0539">Nucleus</keyword>
<evidence type="ECO:0000256" key="6">
    <source>
        <dbReference type="ARBA" id="ARBA00022691"/>
    </source>
</evidence>